<evidence type="ECO:0000313" key="1">
    <source>
        <dbReference type="EMBL" id="ETW79327.1"/>
    </source>
</evidence>
<dbReference type="KEGG" id="hir:HETIRDRAFT_420470"/>
<gene>
    <name evidence="1" type="ORF">HETIRDRAFT_420470</name>
</gene>
<reference evidence="1 2" key="1">
    <citation type="journal article" date="2012" name="New Phytol.">
        <title>Insight into trade-off between wood decay and parasitism from the genome of a fungal forest pathogen.</title>
        <authorList>
            <person name="Olson A."/>
            <person name="Aerts A."/>
            <person name="Asiegbu F."/>
            <person name="Belbahri L."/>
            <person name="Bouzid O."/>
            <person name="Broberg A."/>
            <person name="Canback B."/>
            <person name="Coutinho P.M."/>
            <person name="Cullen D."/>
            <person name="Dalman K."/>
            <person name="Deflorio G."/>
            <person name="van Diepen L.T."/>
            <person name="Dunand C."/>
            <person name="Duplessis S."/>
            <person name="Durling M."/>
            <person name="Gonthier P."/>
            <person name="Grimwood J."/>
            <person name="Fossdal C.G."/>
            <person name="Hansson D."/>
            <person name="Henrissat B."/>
            <person name="Hietala A."/>
            <person name="Himmelstrand K."/>
            <person name="Hoffmeister D."/>
            <person name="Hogberg N."/>
            <person name="James T.Y."/>
            <person name="Karlsson M."/>
            <person name="Kohler A."/>
            <person name="Kues U."/>
            <person name="Lee Y.H."/>
            <person name="Lin Y.C."/>
            <person name="Lind M."/>
            <person name="Lindquist E."/>
            <person name="Lombard V."/>
            <person name="Lucas S."/>
            <person name="Lunden K."/>
            <person name="Morin E."/>
            <person name="Murat C."/>
            <person name="Park J."/>
            <person name="Raffaello T."/>
            <person name="Rouze P."/>
            <person name="Salamov A."/>
            <person name="Schmutz J."/>
            <person name="Solheim H."/>
            <person name="Stahlberg J."/>
            <person name="Velez H."/>
            <person name="de Vries R.P."/>
            <person name="Wiebenga A."/>
            <person name="Woodward S."/>
            <person name="Yakovlev I."/>
            <person name="Garbelotto M."/>
            <person name="Martin F."/>
            <person name="Grigoriev I.V."/>
            <person name="Stenlid J."/>
        </authorList>
    </citation>
    <scope>NUCLEOTIDE SEQUENCE [LARGE SCALE GENOMIC DNA]</scope>
    <source>
        <strain evidence="1 2">TC 32-1</strain>
    </source>
</reference>
<name>W4K0M0_HETIT</name>
<dbReference type="AlphaFoldDB" id="W4K0M0"/>
<evidence type="ECO:0000313" key="2">
    <source>
        <dbReference type="Proteomes" id="UP000030671"/>
    </source>
</evidence>
<organism evidence="1 2">
    <name type="scientific">Heterobasidion irregulare (strain TC 32-1)</name>
    <dbReference type="NCBI Taxonomy" id="747525"/>
    <lineage>
        <taxon>Eukaryota</taxon>
        <taxon>Fungi</taxon>
        <taxon>Dikarya</taxon>
        <taxon>Basidiomycota</taxon>
        <taxon>Agaricomycotina</taxon>
        <taxon>Agaricomycetes</taxon>
        <taxon>Russulales</taxon>
        <taxon>Bondarzewiaceae</taxon>
        <taxon>Heterobasidion</taxon>
        <taxon>Heterobasidion annosum species complex</taxon>
    </lineage>
</organism>
<dbReference type="Proteomes" id="UP000030671">
    <property type="component" value="Unassembled WGS sequence"/>
</dbReference>
<dbReference type="InParanoid" id="W4K0M0"/>
<sequence>MAPGLCSQITSLCPQLRHIVLLFDLYHKSGWEGVDWEEDRLIFSPVTHLGILLPPCGGSEYRQLFAWVEDHAATPLQVVRFLNPALVTESTTLRANMLAELIPRLVGLRVEDDEGNELSAQSFHRSASPQ</sequence>
<keyword evidence="2" id="KW-1185">Reference proteome</keyword>
<dbReference type="GeneID" id="20673657"/>
<protein>
    <submittedName>
        <fullName evidence="1">Uncharacterized protein</fullName>
    </submittedName>
</protein>
<dbReference type="RefSeq" id="XP_009549570.1">
    <property type="nucleotide sequence ID" value="XM_009551275.1"/>
</dbReference>
<dbReference type="HOGENOM" id="CLU_1938442_0_0_1"/>
<proteinExistence type="predicted"/>
<accession>W4K0M0</accession>
<dbReference type="EMBL" id="KI925461">
    <property type="protein sequence ID" value="ETW79327.1"/>
    <property type="molecule type" value="Genomic_DNA"/>
</dbReference>